<evidence type="ECO:0000256" key="2">
    <source>
        <dbReference type="ARBA" id="ARBA00022448"/>
    </source>
</evidence>
<keyword evidence="6 12" id="KW-1133">Transmembrane helix</keyword>
<feature type="transmembrane region" description="Helical" evidence="12">
    <location>
        <begin position="25"/>
        <end position="44"/>
    </location>
</feature>
<comment type="caution">
    <text evidence="14">The sequence shown here is derived from an EMBL/GenBank/DDBJ whole genome shotgun (WGS) entry which is preliminary data.</text>
</comment>
<dbReference type="GO" id="GO:0045259">
    <property type="term" value="C:proton-transporting ATP synthase complex"/>
    <property type="evidence" value="ECO:0007669"/>
    <property type="project" value="UniProtKB-KW"/>
</dbReference>
<evidence type="ECO:0000256" key="10">
    <source>
        <dbReference type="ARBA" id="ARBA00025198"/>
    </source>
</evidence>
<evidence type="ECO:0000256" key="8">
    <source>
        <dbReference type="ARBA" id="ARBA00023136"/>
    </source>
</evidence>
<comment type="subcellular location">
    <subcellularLocation>
        <location evidence="12">Cell membrane</location>
        <topology evidence="12">Single-pass membrane protein</topology>
    </subcellularLocation>
    <subcellularLocation>
        <location evidence="11">Endomembrane system</location>
        <topology evidence="11">Single-pass membrane protein</topology>
    </subcellularLocation>
</comment>
<keyword evidence="15" id="KW-1185">Reference proteome</keyword>
<keyword evidence="3 12" id="KW-0138">CF(0)</keyword>
<dbReference type="EMBL" id="PHNF01000001">
    <property type="protein sequence ID" value="PPE06574.1"/>
    <property type="molecule type" value="Genomic_DNA"/>
</dbReference>
<evidence type="ECO:0000256" key="13">
    <source>
        <dbReference type="RuleBase" id="RU003848"/>
    </source>
</evidence>
<dbReference type="GO" id="GO:0046961">
    <property type="term" value="F:proton-transporting ATPase activity, rotational mechanism"/>
    <property type="evidence" value="ECO:0007669"/>
    <property type="project" value="TreeGrafter"/>
</dbReference>
<keyword evidence="5 12" id="KW-0375">Hydrogen ion transport</keyword>
<dbReference type="CDD" id="cd06503">
    <property type="entry name" value="ATP-synt_Fo_b"/>
    <property type="match status" value="1"/>
</dbReference>
<dbReference type="SUPFAM" id="SSF81573">
    <property type="entry name" value="F1F0 ATP synthase subunit B, membrane domain"/>
    <property type="match status" value="1"/>
</dbReference>
<gene>
    <name evidence="12 14" type="primary">atpF</name>
    <name evidence="14" type="ORF">MCORR_v1c02050</name>
</gene>
<dbReference type="PANTHER" id="PTHR33445:SF2">
    <property type="entry name" value="ATP SYNTHASE SUBUNIT B', CHLOROPLASTIC"/>
    <property type="match status" value="1"/>
</dbReference>
<evidence type="ECO:0000256" key="6">
    <source>
        <dbReference type="ARBA" id="ARBA00022989"/>
    </source>
</evidence>
<evidence type="ECO:0000313" key="14">
    <source>
        <dbReference type="EMBL" id="PPE06574.1"/>
    </source>
</evidence>
<comment type="function">
    <text evidence="12">Component of the F(0) channel, it forms part of the peripheral stalk, linking F(1) to F(0).</text>
</comment>
<protein>
    <recommendedName>
        <fullName evidence="12">ATP synthase subunit b</fullName>
    </recommendedName>
    <alternativeName>
        <fullName evidence="12">ATP synthase F(0) sector subunit b</fullName>
    </alternativeName>
    <alternativeName>
        <fullName evidence="12">ATPase subunit I</fullName>
    </alternativeName>
    <alternativeName>
        <fullName evidence="12">F-type ATPase subunit b</fullName>
        <shortName evidence="12">F-ATPase subunit b</shortName>
    </alternativeName>
</protein>
<dbReference type="AlphaFoldDB" id="A0A2S5RGW5"/>
<keyword evidence="2 12" id="KW-0813">Transport</keyword>
<dbReference type="Pfam" id="PF00430">
    <property type="entry name" value="ATP-synt_B"/>
    <property type="match status" value="1"/>
</dbReference>
<dbReference type="InterPro" id="IPR005864">
    <property type="entry name" value="ATP_synth_F0_bsu_bac"/>
</dbReference>
<dbReference type="NCBIfam" id="TIGR01144">
    <property type="entry name" value="ATP_synt_b"/>
    <property type="match status" value="1"/>
</dbReference>
<dbReference type="HAMAP" id="MF_01398">
    <property type="entry name" value="ATP_synth_b_bprime"/>
    <property type="match status" value="1"/>
</dbReference>
<evidence type="ECO:0000313" key="15">
    <source>
        <dbReference type="Proteomes" id="UP000239785"/>
    </source>
</evidence>
<evidence type="ECO:0000256" key="12">
    <source>
        <dbReference type="HAMAP-Rule" id="MF_01398"/>
    </source>
</evidence>
<keyword evidence="7 12" id="KW-0406">Ion transport</keyword>
<keyword evidence="12" id="KW-1003">Cell membrane</keyword>
<sequence length="176" mass="19728">MFIANSGTAGVPDIITSLFPNLPNFIAHVIATIILVAVISKLIYKPFRKVIKERRAKINELLAEAVYKQTEANVNAKKSEEILENSKKESSLIIQASKIDADVQKTQIIQNAHNQAEIIKLQANKDIDQKKSQIESELRNTIVEVAFNAAEQILKKEISKDSNKKMIDEFIEGLDN</sequence>
<dbReference type="GO" id="GO:0012505">
    <property type="term" value="C:endomembrane system"/>
    <property type="evidence" value="ECO:0007669"/>
    <property type="project" value="UniProtKB-SubCell"/>
</dbReference>
<dbReference type="InterPro" id="IPR050059">
    <property type="entry name" value="ATP_synthase_B_chain"/>
</dbReference>
<dbReference type="RefSeq" id="WP_181021199.1">
    <property type="nucleotide sequence ID" value="NZ_PHNF01000001.1"/>
</dbReference>
<organism evidence="14 15">
    <name type="scientific">Mesoplasma corruscae</name>
    <dbReference type="NCBI Taxonomy" id="216874"/>
    <lineage>
        <taxon>Bacteria</taxon>
        <taxon>Bacillati</taxon>
        <taxon>Mycoplasmatota</taxon>
        <taxon>Mollicutes</taxon>
        <taxon>Entomoplasmatales</taxon>
        <taxon>Entomoplasmataceae</taxon>
        <taxon>Mesoplasma</taxon>
    </lineage>
</organism>
<evidence type="ECO:0000256" key="4">
    <source>
        <dbReference type="ARBA" id="ARBA00022692"/>
    </source>
</evidence>
<dbReference type="InterPro" id="IPR002146">
    <property type="entry name" value="ATP_synth_b/b'su_bac/chlpt"/>
</dbReference>
<dbReference type="PANTHER" id="PTHR33445">
    <property type="entry name" value="ATP SYNTHASE SUBUNIT B', CHLOROPLASTIC"/>
    <property type="match status" value="1"/>
</dbReference>
<reference evidence="14 15" key="1">
    <citation type="submission" date="2017-11" db="EMBL/GenBank/DDBJ databases">
        <title>Genome sequence of Mesoplasma corruscae ELCA-2 (ATCC 49579).</title>
        <authorList>
            <person name="Lo W.-S."/>
            <person name="Kuo C.-H."/>
        </authorList>
    </citation>
    <scope>NUCLEOTIDE SEQUENCE [LARGE SCALE GENOMIC DNA]</scope>
    <source>
        <strain evidence="14 15">ELCA-2</strain>
    </source>
</reference>
<dbReference type="InterPro" id="IPR028987">
    <property type="entry name" value="ATP_synth_B-like_membr_sf"/>
</dbReference>
<comment type="function">
    <text evidence="10 12">F(1)F(0) ATP synthase produces ATP from ADP in the presence of a proton or sodium gradient. F-type ATPases consist of two structural domains, F(1) containing the extramembraneous catalytic core and F(0) containing the membrane proton channel, linked together by a central stalk and a peripheral stalk. During catalysis, ATP synthesis in the catalytic domain of F(1) is coupled via a rotary mechanism of the central stalk subunits to proton translocation.</text>
</comment>
<evidence type="ECO:0000256" key="1">
    <source>
        <dbReference type="ARBA" id="ARBA00005513"/>
    </source>
</evidence>
<dbReference type="GO" id="GO:0046933">
    <property type="term" value="F:proton-transporting ATP synthase activity, rotational mechanism"/>
    <property type="evidence" value="ECO:0007669"/>
    <property type="project" value="UniProtKB-UniRule"/>
</dbReference>
<comment type="subunit">
    <text evidence="12">F-type ATPases have 2 components, F(1) - the catalytic core - and F(0) - the membrane proton channel. F(1) has five subunits: alpha(3), beta(3), gamma(1), delta(1), epsilon(1). F(0) has three main subunits: a(1), b(2) and c(10-14). The alpha and beta chains form an alternating ring which encloses part of the gamma chain. F(1) is attached to F(0) by a central stalk formed by the gamma and epsilon chains, while a peripheral stalk is formed by the delta and b chains.</text>
</comment>
<name>A0A2S5RGW5_9MOLU</name>
<evidence type="ECO:0000256" key="7">
    <source>
        <dbReference type="ARBA" id="ARBA00023065"/>
    </source>
</evidence>
<proteinExistence type="inferred from homology"/>
<keyword evidence="4 12" id="KW-0812">Transmembrane</keyword>
<accession>A0A2S5RGW5</accession>
<evidence type="ECO:0000256" key="3">
    <source>
        <dbReference type="ARBA" id="ARBA00022547"/>
    </source>
</evidence>
<evidence type="ECO:0000256" key="11">
    <source>
        <dbReference type="ARBA" id="ARBA00037847"/>
    </source>
</evidence>
<keyword evidence="9 12" id="KW-0066">ATP synthesis</keyword>
<dbReference type="GO" id="GO:0005886">
    <property type="term" value="C:plasma membrane"/>
    <property type="evidence" value="ECO:0007669"/>
    <property type="project" value="UniProtKB-SubCell"/>
</dbReference>
<dbReference type="Proteomes" id="UP000239785">
    <property type="component" value="Unassembled WGS sequence"/>
</dbReference>
<evidence type="ECO:0000256" key="5">
    <source>
        <dbReference type="ARBA" id="ARBA00022781"/>
    </source>
</evidence>
<evidence type="ECO:0000256" key="9">
    <source>
        <dbReference type="ARBA" id="ARBA00023310"/>
    </source>
</evidence>
<keyword evidence="8 12" id="KW-0472">Membrane</keyword>
<comment type="similarity">
    <text evidence="1 12 13">Belongs to the ATPase B chain family.</text>
</comment>